<sequence>MSKDNYKENEIQVESELDKLNISDNDSSSVNINHENCYNEKDKRLWCKECVPRCIIEGWTSENHDIDEFIKDTIYNAKIDDEDIDGYPLFLEWVPFNRFKDIKKIGEGGFAEVYSATWVDGEARYERKDDGVWKKKRIQPNENCLEKLQIHWDYCRENNNLLKFYGMTKDPVTKEFMMIVQFSEMGNLRSILSKDFNNILWKDKITSLFKLSFDLDKLHNIGFCHRDFHSGNILQIYHKDLRVNTSYISDFGLSGPLNKQKSDGKICGVLPYVAPEVLNKEPYTTSSDIYSFGVIMTELSSGKPPFHKRKHDAILALEICNGLRPEFGKGTPEIYKKLAYRCMNAIPDQRPTANELFDILQVWYLSCTNNEEEIKAIFEEADKEIPNISTTYEKNPDAIYTSRLFIFSNLSKPINSPIITSYLNEEENKDCQDSQLLDLEVPSSSQSRENEIQVESELDSSSVNINHKNCYYYNYKPWCKECVPRCIIEGWTSENHNIDEFIKDTIYNAKISFNNDDDYYLLFLEWVPFDRFEDIKQIGEGGFAKVYSATWVDGQAKYKRKYDGIWKKKESSPMKIALKRLNDSQNISVEYLNELQIHCDYCRERTDLLKFYGMTKDPVTKEFMMIVEFSEMGNLRSVLSKDFNNILWKDKINFLYKLSYDLDKLHKLGYCHKDFHSGNILQIYYGDFGLSGPLNKQKSDGKLCGVLPYVAPEVLNGEPYTLSSDIYSFGVIMTELSSGKPPFHKRKHNIGLALEICNGLRPEFGKGTPKIYNKLAYRCMNAIPDQRPTANELFNILNFWYLSCTNDEDQEEGEFGYKRKEIKAIFEEADKEIPNISTTYEKNPDAVYTSRLFTFSNLPKPINSPIITSYLNEEENKGTMFTSYIIK</sequence>
<dbReference type="PROSITE" id="PS50011">
    <property type="entry name" value="PROTEIN_KINASE_DOM"/>
    <property type="match status" value="2"/>
</dbReference>
<comment type="caution">
    <text evidence="2">The sequence shown here is derived from an EMBL/GenBank/DDBJ whole genome shotgun (WGS) entry which is preliminary data.</text>
</comment>
<accession>A0A2N1MLH6</accession>
<dbReference type="Gene3D" id="1.10.510.10">
    <property type="entry name" value="Transferase(Phosphotransferase) domain 1"/>
    <property type="match status" value="2"/>
</dbReference>
<dbReference type="InterPro" id="IPR050167">
    <property type="entry name" value="Ser_Thr_protein_kinase"/>
</dbReference>
<dbReference type="SUPFAM" id="SSF56112">
    <property type="entry name" value="Protein kinase-like (PK-like)"/>
    <property type="match status" value="2"/>
</dbReference>
<organism evidence="2 3">
    <name type="scientific">Rhizophagus irregularis</name>
    <dbReference type="NCBI Taxonomy" id="588596"/>
    <lineage>
        <taxon>Eukaryota</taxon>
        <taxon>Fungi</taxon>
        <taxon>Fungi incertae sedis</taxon>
        <taxon>Mucoromycota</taxon>
        <taxon>Glomeromycotina</taxon>
        <taxon>Glomeromycetes</taxon>
        <taxon>Glomerales</taxon>
        <taxon>Glomeraceae</taxon>
        <taxon>Rhizophagus</taxon>
    </lineage>
</organism>
<name>A0A2N1MLH6_9GLOM</name>
<reference evidence="2 3" key="1">
    <citation type="submission" date="2016-04" db="EMBL/GenBank/DDBJ databases">
        <title>Genome analyses suggest a sexual origin of heterokaryosis in a supposedly ancient asexual fungus.</title>
        <authorList>
            <person name="Ropars J."/>
            <person name="Sedzielewska K."/>
            <person name="Noel J."/>
            <person name="Charron P."/>
            <person name="Farinelli L."/>
            <person name="Marton T."/>
            <person name="Kruger M."/>
            <person name="Pelin A."/>
            <person name="Brachmann A."/>
            <person name="Corradi N."/>
        </authorList>
    </citation>
    <scope>NUCLEOTIDE SEQUENCE [LARGE SCALE GENOMIC DNA]</scope>
    <source>
        <strain evidence="2 3">C2</strain>
    </source>
</reference>
<dbReference type="GO" id="GO:0004672">
    <property type="term" value="F:protein kinase activity"/>
    <property type="evidence" value="ECO:0007669"/>
    <property type="project" value="InterPro"/>
</dbReference>
<dbReference type="InterPro" id="IPR001245">
    <property type="entry name" value="Ser-Thr/Tyr_kinase_cat_dom"/>
</dbReference>
<protein>
    <submittedName>
        <fullName evidence="2">Kinase-like protein</fullName>
    </submittedName>
</protein>
<dbReference type="AlphaFoldDB" id="A0A2N1MLH6"/>
<dbReference type="VEuPathDB" id="FungiDB:FUN_024683"/>
<feature type="domain" description="Protein kinase" evidence="1">
    <location>
        <begin position="99"/>
        <end position="364"/>
    </location>
</feature>
<evidence type="ECO:0000259" key="1">
    <source>
        <dbReference type="PROSITE" id="PS50011"/>
    </source>
</evidence>
<evidence type="ECO:0000313" key="3">
    <source>
        <dbReference type="Proteomes" id="UP000233469"/>
    </source>
</evidence>
<feature type="domain" description="Protein kinase" evidence="1">
    <location>
        <begin position="532"/>
        <end position="801"/>
    </location>
</feature>
<dbReference type="InterPro" id="IPR011009">
    <property type="entry name" value="Kinase-like_dom_sf"/>
</dbReference>
<reference evidence="2 3" key="2">
    <citation type="submission" date="2017-10" db="EMBL/GenBank/DDBJ databases">
        <title>Extensive intraspecific genome diversity in a model arbuscular mycorrhizal fungus.</title>
        <authorList>
            <person name="Chen E.C.H."/>
            <person name="Morin E."/>
            <person name="Baudet D."/>
            <person name="Noel J."/>
            <person name="Ndikumana S."/>
            <person name="Charron P."/>
            <person name="St-Onge C."/>
            <person name="Giorgi J."/>
            <person name="Grigoriev I.V."/>
            <person name="Roux C."/>
            <person name="Martin F.M."/>
            <person name="Corradi N."/>
        </authorList>
    </citation>
    <scope>NUCLEOTIDE SEQUENCE [LARGE SCALE GENOMIC DNA]</scope>
    <source>
        <strain evidence="2 3">C2</strain>
    </source>
</reference>
<evidence type="ECO:0000313" key="2">
    <source>
        <dbReference type="EMBL" id="PKK62487.1"/>
    </source>
</evidence>
<dbReference type="InterPro" id="IPR000719">
    <property type="entry name" value="Prot_kinase_dom"/>
</dbReference>
<dbReference type="Proteomes" id="UP000233469">
    <property type="component" value="Unassembled WGS sequence"/>
</dbReference>
<proteinExistence type="predicted"/>
<keyword evidence="2" id="KW-0808">Transferase</keyword>
<keyword evidence="2" id="KW-0418">Kinase</keyword>
<dbReference type="Pfam" id="PF07714">
    <property type="entry name" value="PK_Tyr_Ser-Thr"/>
    <property type="match status" value="2"/>
</dbReference>
<dbReference type="EMBL" id="LLXL01001904">
    <property type="protein sequence ID" value="PKK62487.1"/>
    <property type="molecule type" value="Genomic_DNA"/>
</dbReference>
<dbReference type="VEuPathDB" id="FungiDB:RhiirFUN_004035"/>
<dbReference type="PANTHER" id="PTHR23257">
    <property type="entry name" value="SERINE-THREONINE PROTEIN KINASE"/>
    <property type="match status" value="1"/>
</dbReference>
<gene>
    <name evidence="2" type="ORF">RhiirC2_790305</name>
</gene>
<dbReference type="GO" id="GO:0005524">
    <property type="term" value="F:ATP binding"/>
    <property type="evidence" value="ECO:0007669"/>
    <property type="project" value="InterPro"/>
</dbReference>
<dbReference type="VEuPathDB" id="FungiDB:RhiirA1_457423"/>